<protein>
    <submittedName>
        <fullName evidence="2">Uncharacterized protein</fullName>
    </submittedName>
</protein>
<evidence type="ECO:0000313" key="3">
    <source>
        <dbReference type="Proteomes" id="UP000183988"/>
    </source>
</evidence>
<feature type="transmembrane region" description="Helical" evidence="1">
    <location>
        <begin position="86"/>
        <end position="104"/>
    </location>
</feature>
<dbReference type="AlphaFoldDB" id="A0A1M5NQN2"/>
<proteinExistence type="predicted"/>
<dbReference type="Proteomes" id="UP000183988">
    <property type="component" value="Unassembled WGS sequence"/>
</dbReference>
<feature type="transmembrane region" description="Helical" evidence="1">
    <location>
        <begin position="47"/>
        <end position="66"/>
    </location>
</feature>
<dbReference type="EMBL" id="FQVW01000087">
    <property type="protein sequence ID" value="SHG91861.1"/>
    <property type="molecule type" value="Genomic_DNA"/>
</dbReference>
<keyword evidence="3" id="KW-1185">Reference proteome</keyword>
<keyword evidence="1" id="KW-1133">Transmembrane helix</keyword>
<feature type="transmembrane region" description="Helical" evidence="1">
    <location>
        <begin position="7"/>
        <end position="27"/>
    </location>
</feature>
<reference evidence="2 3" key="1">
    <citation type="submission" date="2016-11" db="EMBL/GenBank/DDBJ databases">
        <authorList>
            <person name="Jaros S."/>
            <person name="Januszkiewicz K."/>
            <person name="Wedrychowicz H."/>
        </authorList>
    </citation>
    <scope>NUCLEOTIDE SEQUENCE [LARGE SCALE GENOMIC DNA]</scope>
    <source>
        <strain evidence="2 3">IBRC-M 10683</strain>
    </source>
</reference>
<dbReference type="RefSeq" id="WP_072892119.1">
    <property type="nucleotide sequence ID" value="NZ_FQVW01000087.1"/>
</dbReference>
<feature type="transmembrane region" description="Helical" evidence="1">
    <location>
        <begin position="116"/>
        <end position="137"/>
    </location>
</feature>
<keyword evidence="1" id="KW-0472">Membrane</keyword>
<dbReference type="STRING" id="930117.SAMN05216225_10875"/>
<evidence type="ECO:0000313" key="2">
    <source>
        <dbReference type="EMBL" id="SHG91861.1"/>
    </source>
</evidence>
<dbReference type="OrthoDB" id="2427708at2"/>
<organism evidence="2 3">
    <name type="scientific">Ornithinibacillus halophilus</name>
    <dbReference type="NCBI Taxonomy" id="930117"/>
    <lineage>
        <taxon>Bacteria</taxon>
        <taxon>Bacillati</taxon>
        <taxon>Bacillota</taxon>
        <taxon>Bacilli</taxon>
        <taxon>Bacillales</taxon>
        <taxon>Bacillaceae</taxon>
        <taxon>Ornithinibacillus</taxon>
    </lineage>
</organism>
<accession>A0A1M5NQN2</accession>
<keyword evidence="1" id="KW-0812">Transmembrane</keyword>
<gene>
    <name evidence="2" type="ORF">SAMN05216225_10875</name>
</gene>
<evidence type="ECO:0000256" key="1">
    <source>
        <dbReference type="SAM" id="Phobius"/>
    </source>
</evidence>
<feature type="transmembrane region" description="Helical" evidence="1">
    <location>
        <begin position="149"/>
        <end position="168"/>
    </location>
</feature>
<sequence>MSLSRWSFFQGLIIVLLVVLGFVADLYREDIAVPFSATGAEVLTPKLFTVLFLVIITGLISCIFYFQTKKSKTFLIHPLWEKMHVLLALIFVVSLVLFMIIIVIAPFGDVTQNNRWMIYVFLYYFLYLINLIVLTVVHKANKQKLTNENKVKQSFIWTVVVLVLIFIVL</sequence>
<name>A0A1M5NQN2_9BACI</name>